<organism evidence="5 6">
    <name type="scientific">Thermacetogenium phaeum</name>
    <dbReference type="NCBI Taxonomy" id="85874"/>
    <lineage>
        <taxon>Bacteria</taxon>
        <taxon>Bacillati</taxon>
        <taxon>Bacillota</taxon>
        <taxon>Clostridia</taxon>
        <taxon>Thermoanaerobacterales</taxon>
        <taxon>Thermoanaerobacteraceae</taxon>
        <taxon>Thermacetogenium</taxon>
    </lineage>
</organism>
<accession>A0A101FHC9</accession>
<dbReference type="EMBL" id="LGFO01000014">
    <property type="protein sequence ID" value="KUK37070.1"/>
    <property type="molecule type" value="Genomic_DNA"/>
</dbReference>
<comment type="caution">
    <text evidence="5">The sequence shown here is derived from an EMBL/GenBank/DDBJ whole genome shotgun (WGS) entry which is preliminary data.</text>
</comment>
<sequence>MFSIRDIMTRDPLTIGPGESVERAAALMNQHRIGGLPVVEDGRLIGIITSRDVRTSHFNRLVADAMSKQVVVVSGECSLWEAKELLEQHGIERLPVVKDGRLVGIVTKSQLYAELGKRIDALTGLNRAEFLQWKASEFLQGGQEIAIIFLDLDDFGAIDKELGHVMGDRILQHAAQVLRSVMEDGIDYLCRYAGDEFAVVTLRPFEEAKKLALRMVTALIEENWPHGLKVTGSAGIAGGRRSCSRPEGDEACTVSDLINMASLASARAKKEKKAVIVAGRVELKEAG</sequence>
<dbReference type="SUPFAM" id="SSF54631">
    <property type="entry name" value="CBS-domain pair"/>
    <property type="match status" value="1"/>
</dbReference>
<evidence type="ECO:0000259" key="4">
    <source>
        <dbReference type="PROSITE" id="PS51371"/>
    </source>
</evidence>
<feature type="domain" description="CBS" evidence="4">
    <location>
        <begin position="66"/>
        <end position="121"/>
    </location>
</feature>
<dbReference type="SMART" id="SM00267">
    <property type="entry name" value="GGDEF"/>
    <property type="match status" value="1"/>
</dbReference>
<dbReference type="CDD" id="cd04599">
    <property type="entry name" value="CBS_pair_GGDEF_assoc"/>
    <property type="match status" value="1"/>
</dbReference>
<dbReference type="Proteomes" id="UP000053326">
    <property type="component" value="Unassembled WGS sequence"/>
</dbReference>
<evidence type="ECO:0000256" key="1">
    <source>
        <dbReference type="ARBA" id="ARBA00023122"/>
    </source>
</evidence>
<dbReference type="PROSITE" id="PS51371">
    <property type="entry name" value="CBS"/>
    <property type="match status" value="2"/>
</dbReference>
<dbReference type="PANTHER" id="PTHR43080:SF2">
    <property type="entry name" value="CBS DOMAIN-CONTAINING PROTEIN"/>
    <property type="match status" value="1"/>
</dbReference>
<dbReference type="CDD" id="cd01949">
    <property type="entry name" value="GGDEF"/>
    <property type="match status" value="1"/>
</dbReference>
<protein>
    <submittedName>
        <fullName evidence="5">Diguanylate cyclase</fullName>
    </submittedName>
</protein>
<dbReference type="Gene3D" id="3.30.70.270">
    <property type="match status" value="1"/>
</dbReference>
<dbReference type="AlphaFoldDB" id="A0A101FHC9"/>
<evidence type="ECO:0000313" key="6">
    <source>
        <dbReference type="Proteomes" id="UP000053326"/>
    </source>
</evidence>
<dbReference type="NCBIfam" id="TIGR00254">
    <property type="entry name" value="GGDEF"/>
    <property type="match status" value="1"/>
</dbReference>
<keyword evidence="1 2" id="KW-0129">CBS domain</keyword>
<evidence type="ECO:0000313" key="5">
    <source>
        <dbReference type="EMBL" id="KUK37070.1"/>
    </source>
</evidence>
<dbReference type="Pfam" id="PF00571">
    <property type="entry name" value="CBS"/>
    <property type="match status" value="2"/>
</dbReference>
<dbReference type="SMART" id="SM00116">
    <property type="entry name" value="CBS"/>
    <property type="match status" value="2"/>
</dbReference>
<dbReference type="SUPFAM" id="SSF55073">
    <property type="entry name" value="Nucleotide cyclase"/>
    <property type="match status" value="1"/>
</dbReference>
<feature type="domain" description="GGDEF" evidence="3">
    <location>
        <begin position="143"/>
        <end position="281"/>
    </location>
</feature>
<dbReference type="Pfam" id="PF00990">
    <property type="entry name" value="GGDEF"/>
    <property type="match status" value="1"/>
</dbReference>
<gene>
    <name evidence="5" type="ORF">XD66_0233</name>
</gene>
<evidence type="ECO:0000256" key="2">
    <source>
        <dbReference type="PROSITE-ProRule" id="PRU00703"/>
    </source>
</evidence>
<dbReference type="InterPro" id="IPR000644">
    <property type="entry name" value="CBS_dom"/>
</dbReference>
<dbReference type="Gene3D" id="3.10.580.10">
    <property type="entry name" value="CBS-domain"/>
    <property type="match status" value="2"/>
</dbReference>
<dbReference type="InterPro" id="IPR000160">
    <property type="entry name" value="GGDEF_dom"/>
</dbReference>
<reference evidence="6" key="1">
    <citation type="journal article" date="2015" name="MBio">
        <title>Genome-Resolved Metagenomic Analysis Reveals Roles for Candidate Phyla and Other Microbial Community Members in Biogeochemical Transformations in Oil Reservoirs.</title>
        <authorList>
            <person name="Hu P."/>
            <person name="Tom L."/>
            <person name="Singh A."/>
            <person name="Thomas B.C."/>
            <person name="Baker B.J."/>
            <person name="Piceno Y.M."/>
            <person name="Andersen G.L."/>
            <person name="Banfield J.F."/>
        </authorList>
    </citation>
    <scope>NUCLEOTIDE SEQUENCE [LARGE SCALE GENOMIC DNA]</scope>
</reference>
<dbReference type="PATRIC" id="fig|85874.4.peg.1349"/>
<name>A0A101FHC9_9THEO</name>
<evidence type="ECO:0000259" key="3">
    <source>
        <dbReference type="PROSITE" id="PS50887"/>
    </source>
</evidence>
<feature type="domain" description="CBS" evidence="4">
    <location>
        <begin position="8"/>
        <end position="65"/>
    </location>
</feature>
<dbReference type="InterPro" id="IPR051257">
    <property type="entry name" value="Diverse_CBS-Domain"/>
</dbReference>
<dbReference type="InterPro" id="IPR029787">
    <property type="entry name" value="Nucleotide_cyclase"/>
</dbReference>
<dbReference type="PROSITE" id="PS50887">
    <property type="entry name" value="GGDEF"/>
    <property type="match status" value="1"/>
</dbReference>
<proteinExistence type="predicted"/>
<dbReference type="InterPro" id="IPR046342">
    <property type="entry name" value="CBS_dom_sf"/>
</dbReference>
<dbReference type="InterPro" id="IPR043128">
    <property type="entry name" value="Rev_trsase/Diguanyl_cyclase"/>
</dbReference>
<dbReference type="PANTHER" id="PTHR43080">
    <property type="entry name" value="CBS DOMAIN-CONTAINING PROTEIN CBSX3, MITOCHONDRIAL"/>
    <property type="match status" value="1"/>
</dbReference>